<dbReference type="GO" id="GO:0030041">
    <property type="term" value="P:actin filament polymerization"/>
    <property type="evidence" value="ECO:0007669"/>
    <property type="project" value="InterPro"/>
</dbReference>
<reference evidence="6 7" key="1">
    <citation type="submission" date="2024-02" db="EMBL/GenBank/DDBJ databases">
        <title>FIRST GENOME SEQUENCES OF Leishmania (Viannia) shawi, Leishmania (Viannia) lindenbergi AND Leishmania (Viannia) utingensis.</title>
        <authorList>
            <person name="Resadore F."/>
            <person name="Custodio M.G.F."/>
            <person name="Boite M.C."/>
            <person name="Cupolillo E."/>
            <person name="Ferreira G.E.M."/>
        </authorList>
    </citation>
    <scope>NUCLEOTIDE SEQUENCE [LARGE SCALE GENOMIC DNA]</scope>
    <source>
        <strain evidence="6 7">MDAS/BR/1979/M5533</strain>
    </source>
</reference>
<keyword evidence="5" id="KW-0206">Cytoskeleton</keyword>
<dbReference type="GO" id="GO:0005885">
    <property type="term" value="C:Arp2/3 protein complex"/>
    <property type="evidence" value="ECO:0007669"/>
    <property type="project" value="InterPro"/>
</dbReference>
<keyword evidence="7" id="KW-1185">Reference proteome</keyword>
<evidence type="ECO:0000313" key="7">
    <source>
        <dbReference type="Proteomes" id="UP001501274"/>
    </source>
</evidence>
<name>A0AAW3C7C5_9TRYP</name>
<evidence type="ECO:0000256" key="1">
    <source>
        <dbReference type="ARBA" id="ARBA00004245"/>
    </source>
</evidence>
<keyword evidence="4" id="KW-0009">Actin-binding</keyword>
<evidence type="ECO:0000313" key="6">
    <source>
        <dbReference type="EMBL" id="KAL0530624.1"/>
    </source>
</evidence>
<evidence type="ECO:0000256" key="5">
    <source>
        <dbReference type="ARBA" id="ARBA00023212"/>
    </source>
</evidence>
<dbReference type="EMBL" id="JBAMZN010000003">
    <property type="protein sequence ID" value="KAL0530624.1"/>
    <property type="molecule type" value="Genomic_DNA"/>
</dbReference>
<dbReference type="PANTHER" id="PTHR22629:SF0">
    <property type="entry name" value="ACTIN-RELATED PROTEIN 2_3 COMPLEX SUBUNIT 4"/>
    <property type="match status" value="1"/>
</dbReference>
<dbReference type="InterPro" id="IPR034666">
    <property type="entry name" value="ARPC2/4"/>
</dbReference>
<dbReference type="Gene3D" id="3.30.1460.20">
    <property type="match status" value="1"/>
</dbReference>
<comment type="subcellular location">
    <subcellularLocation>
        <location evidence="1">Cytoplasm</location>
        <location evidence="1">Cytoskeleton</location>
    </subcellularLocation>
</comment>
<dbReference type="Pfam" id="PF05856">
    <property type="entry name" value="ARPC4"/>
    <property type="match status" value="1"/>
</dbReference>
<evidence type="ECO:0000256" key="2">
    <source>
        <dbReference type="ARBA" id="ARBA00005919"/>
    </source>
</evidence>
<dbReference type="InterPro" id="IPR008384">
    <property type="entry name" value="ARPC4"/>
</dbReference>
<dbReference type="SUPFAM" id="SSF69645">
    <property type="entry name" value="Arp2/3 complex subunits"/>
    <property type="match status" value="1"/>
</dbReference>
<dbReference type="PANTHER" id="PTHR22629">
    <property type="entry name" value="ARP2/3 COMPLEX 20 KD SUBUNIT"/>
    <property type="match status" value="1"/>
</dbReference>
<keyword evidence="3" id="KW-0963">Cytoplasm</keyword>
<comment type="similarity">
    <text evidence="2">Belongs to the ARPC4 family.</text>
</comment>
<evidence type="ECO:0000256" key="4">
    <source>
        <dbReference type="ARBA" id="ARBA00023203"/>
    </source>
</evidence>
<comment type="caution">
    <text evidence="6">The sequence shown here is derived from an EMBL/GenBank/DDBJ whole genome shotgun (WGS) entry which is preliminary data.</text>
</comment>
<proteinExistence type="inferred from homology"/>
<organism evidence="6 7">
    <name type="scientific">Leishmania naiffi</name>
    <dbReference type="NCBI Taxonomy" id="5678"/>
    <lineage>
        <taxon>Eukaryota</taxon>
        <taxon>Discoba</taxon>
        <taxon>Euglenozoa</taxon>
        <taxon>Kinetoplastea</taxon>
        <taxon>Metakinetoplastina</taxon>
        <taxon>Trypanosomatida</taxon>
        <taxon>Trypanosomatidae</taxon>
        <taxon>Leishmaniinae</taxon>
        <taxon>Leishmania</taxon>
        <taxon>Leishmania naiffi species complex</taxon>
    </lineage>
</organism>
<sequence>MAGDKQLYYDCVERTLLVALCLQSFASDVTEGCAVPEVELMSPYTATDASPFPFLVHPATADASSLQSNKLQLQWCSGDECLVEGSFNSTRVSFSFAAAHQPDDVLSTQLLSDYLAFFCSHGAATGTLPVLRCAPVRQALMPRPAADAADQVIYDVSFLVLAAHVRQYGRHSLARFIMTFVKEAEAAVEMLKASLNSSGRAAAQSFFSLPAQANNDEDGEAGGQ</sequence>
<accession>A0AAW3C7C5</accession>
<gene>
    <name evidence="6" type="ORF">Q4I28_000681</name>
</gene>
<protein>
    <submittedName>
        <fullName evidence="6">ARP2/3 complex 20 kDa subunit (ARPC4)</fullName>
    </submittedName>
</protein>
<dbReference type="GO" id="GO:0034314">
    <property type="term" value="P:Arp2/3 complex-mediated actin nucleation"/>
    <property type="evidence" value="ECO:0007669"/>
    <property type="project" value="InterPro"/>
</dbReference>
<dbReference type="Proteomes" id="UP001501274">
    <property type="component" value="Unassembled WGS sequence"/>
</dbReference>
<dbReference type="GO" id="GO:0051015">
    <property type="term" value="F:actin filament binding"/>
    <property type="evidence" value="ECO:0007669"/>
    <property type="project" value="TreeGrafter"/>
</dbReference>
<dbReference type="AlphaFoldDB" id="A0AAW3C7C5"/>
<evidence type="ECO:0000256" key="3">
    <source>
        <dbReference type="ARBA" id="ARBA00022490"/>
    </source>
</evidence>